<comment type="caution">
    <text evidence="3">The sequence shown here is derived from an EMBL/GenBank/DDBJ whole genome shotgun (WGS) entry which is preliminary data.</text>
</comment>
<dbReference type="RefSeq" id="WP_020194044.1">
    <property type="nucleotide sequence ID" value="NZ_BAOH01000003.1"/>
</dbReference>
<keyword evidence="1" id="KW-0812">Transmembrane</keyword>
<evidence type="ECO:0000259" key="2">
    <source>
        <dbReference type="Pfam" id="PF04892"/>
    </source>
</evidence>
<reference evidence="3 4" key="1">
    <citation type="submission" date="2014-07" db="EMBL/GenBank/DDBJ databases">
        <title>Unique and conserved regions in Vibrio harveyi and related species in comparison with the shrimp pathogen Vibrio harveyi CAIM 1792.</title>
        <authorList>
            <person name="Espinoza-Valles I."/>
            <person name="Vora G."/>
            <person name="Leekitcharoenphon P."/>
            <person name="Ussery D."/>
            <person name="Hoj L."/>
            <person name="Gomez-Gil B."/>
        </authorList>
    </citation>
    <scope>NUCLEOTIDE SEQUENCE [LARGE SCALE GENOMIC DNA]</scope>
    <source>
        <strain evidence="4">CAIM 1854 / LMG 25443</strain>
    </source>
</reference>
<dbReference type="Pfam" id="PF04892">
    <property type="entry name" value="VanZ"/>
    <property type="match status" value="1"/>
</dbReference>
<dbReference type="EMBL" id="JPRD01000012">
    <property type="protein sequence ID" value="KIF53778.1"/>
    <property type="molecule type" value="Genomic_DNA"/>
</dbReference>
<feature type="domain" description="VanZ-like" evidence="2">
    <location>
        <begin position="42"/>
        <end position="123"/>
    </location>
</feature>
<dbReference type="Proteomes" id="UP000031586">
    <property type="component" value="Unassembled WGS sequence"/>
</dbReference>
<proteinExistence type="predicted"/>
<organism evidence="3 4">
    <name type="scientific">Vibrio owensii CAIM 1854 = LMG 25443</name>
    <dbReference type="NCBI Taxonomy" id="1229493"/>
    <lineage>
        <taxon>Bacteria</taxon>
        <taxon>Pseudomonadati</taxon>
        <taxon>Pseudomonadota</taxon>
        <taxon>Gammaproteobacteria</taxon>
        <taxon>Vibrionales</taxon>
        <taxon>Vibrionaceae</taxon>
        <taxon>Vibrio</taxon>
    </lineage>
</organism>
<dbReference type="AlphaFoldDB" id="A0A0C1VUZ2"/>
<feature type="transmembrane region" description="Helical" evidence="1">
    <location>
        <begin position="45"/>
        <end position="62"/>
    </location>
</feature>
<dbReference type="InterPro" id="IPR006976">
    <property type="entry name" value="VanZ-like"/>
</dbReference>
<name>A0A0C1VUZ2_9VIBR</name>
<protein>
    <submittedName>
        <fullName evidence="3">Antibiotic resistance protein VanZ</fullName>
    </submittedName>
</protein>
<evidence type="ECO:0000313" key="3">
    <source>
        <dbReference type="EMBL" id="KIF53778.1"/>
    </source>
</evidence>
<keyword evidence="1" id="KW-1133">Transmembrane helix</keyword>
<keyword evidence="1" id="KW-0472">Membrane</keyword>
<dbReference type="PATRIC" id="fig|1229493.5.peg.556"/>
<feature type="transmembrane region" description="Helical" evidence="1">
    <location>
        <begin position="108"/>
        <end position="127"/>
    </location>
</feature>
<dbReference type="NCBIfam" id="NF037970">
    <property type="entry name" value="vanZ_1"/>
    <property type="match status" value="1"/>
</dbReference>
<evidence type="ECO:0000313" key="4">
    <source>
        <dbReference type="Proteomes" id="UP000031586"/>
    </source>
</evidence>
<gene>
    <name evidence="3" type="ORF">H735_07355</name>
</gene>
<feature type="transmembrane region" description="Helical" evidence="1">
    <location>
        <begin position="74"/>
        <end position="96"/>
    </location>
</feature>
<sequence>MTNTIARVSFIGVLLLTVSLSLWKSSDIDHNMYQSMENYVGGSSTLHFTFSLLIGFLAVFNFPKWVRATKADMFGIRLLIILLCIVSLEEFSQLFIETRSFSFDDLSTNWIGIILGYFCAKLIKLFANQ</sequence>
<accession>A0A0C1VUZ2</accession>
<evidence type="ECO:0000256" key="1">
    <source>
        <dbReference type="SAM" id="Phobius"/>
    </source>
</evidence>